<dbReference type="EMBL" id="BNAJ01000010">
    <property type="protein sequence ID" value="GHF55975.1"/>
    <property type="molecule type" value="Genomic_DNA"/>
</dbReference>
<reference evidence="8" key="4">
    <citation type="submission" date="2024-05" db="EMBL/GenBank/DDBJ databases">
        <authorList>
            <person name="Sun Q."/>
            <person name="Zhou Y."/>
        </authorList>
    </citation>
    <scope>NUCLEOTIDE SEQUENCE</scope>
    <source>
        <strain evidence="8">CGMCC 1.18437</strain>
    </source>
</reference>
<dbReference type="PRINTS" id="PR00162">
    <property type="entry name" value="RIESKE"/>
</dbReference>
<accession>A0A7W8NT35</accession>
<protein>
    <submittedName>
        <fullName evidence="8">Cytochrome Complex iron-sulfur subunit</fullName>
    </submittedName>
    <submittedName>
        <fullName evidence="9">Rieske iron-sulfur protein</fullName>
    </submittedName>
</protein>
<dbReference type="SUPFAM" id="SSF50022">
    <property type="entry name" value="ISP domain"/>
    <property type="match status" value="1"/>
</dbReference>
<dbReference type="RefSeq" id="WP_184113686.1">
    <property type="nucleotide sequence ID" value="NZ_BNAJ01000010.1"/>
</dbReference>
<reference evidence="9 10" key="3">
    <citation type="submission" date="2020-08" db="EMBL/GenBank/DDBJ databases">
        <title>Genomic Encyclopedia of Type Strains, Phase IV (KMG-IV): sequencing the most valuable type-strain genomes for metagenomic binning, comparative biology and taxonomic classification.</title>
        <authorList>
            <person name="Goeker M."/>
        </authorList>
    </citation>
    <scope>NUCLEOTIDE SEQUENCE [LARGE SCALE GENOMIC DNA]</scope>
    <source>
        <strain evidence="9 10">DSM 27521</strain>
    </source>
</reference>
<evidence type="ECO:0000256" key="2">
    <source>
        <dbReference type="ARBA" id="ARBA00022723"/>
    </source>
</evidence>
<reference evidence="11" key="2">
    <citation type="journal article" date="2019" name="Int. J. Syst. Evol. Microbiol.">
        <title>The Global Catalogue of Microorganisms (GCM) 10K type strain sequencing project: providing services to taxonomists for standard genome sequencing and annotation.</title>
        <authorList>
            <consortium name="The Broad Institute Genomics Platform"/>
            <consortium name="The Broad Institute Genome Sequencing Center for Infectious Disease"/>
            <person name="Wu L."/>
            <person name="Ma J."/>
        </authorList>
    </citation>
    <scope>NUCLEOTIDE SEQUENCE [LARGE SCALE GENOMIC DNA]</scope>
    <source>
        <strain evidence="11">CGMCC 1.18437</strain>
    </source>
</reference>
<dbReference type="GO" id="GO:0046872">
    <property type="term" value="F:metal ion binding"/>
    <property type="evidence" value="ECO:0007669"/>
    <property type="project" value="UniProtKB-KW"/>
</dbReference>
<reference evidence="8" key="1">
    <citation type="journal article" date="2014" name="Int. J. Syst. Evol. Microbiol.">
        <title>Complete genome of a new Firmicutes species belonging to the dominant human colonic microbiota ('Ruminococcus bicirculans') reveals two chromosomes and a selective capacity to utilize plant glucans.</title>
        <authorList>
            <consortium name="NISC Comparative Sequencing Program"/>
            <person name="Wegmann U."/>
            <person name="Louis P."/>
            <person name="Goesmann A."/>
            <person name="Henrissat B."/>
            <person name="Duncan S.H."/>
            <person name="Flint H.J."/>
        </authorList>
    </citation>
    <scope>NUCLEOTIDE SEQUENCE</scope>
    <source>
        <strain evidence="8">CGMCC 1.18437</strain>
    </source>
</reference>
<dbReference type="PANTHER" id="PTHR10134">
    <property type="entry name" value="CYTOCHROME B-C1 COMPLEX SUBUNIT RIESKE, MITOCHONDRIAL"/>
    <property type="match status" value="1"/>
</dbReference>
<name>A0A7W8NT35_9DEIO</name>
<dbReference type="InterPro" id="IPR017941">
    <property type="entry name" value="Rieske_2Fe-2S"/>
</dbReference>
<keyword evidence="4" id="KW-0411">Iron-sulfur</keyword>
<gene>
    <name evidence="8" type="ORF">GCM10017781_35530</name>
    <name evidence="9" type="ORF">HNQ07_003282</name>
</gene>
<dbReference type="EMBL" id="JACHFK010000009">
    <property type="protein sequence ID" value="MBB5377782.1"/>
    <property type="molecule type" value="Genomic_DNA"/>
</dbReference>
<evidence type="ECO:0000256" key="3">
    <source>
        <dbReference type="ARBA" id="ARBA00023004"/>
    </source>
</evidence>
<organism evidence="9 10">
    <name type="scientific">Deinococcus metalli</name>
    <dbReference type="NCBI Taxonomy" id="1141878"/>
    <lineage>
        <taxon>Bacteria</taxon>
        <taxon>Thermotogati</taxon>
        <taxon>Deinococcota</taxon>
        <taxon>Deinococci</taxon>
        <taxon>Deinococcales</taxon>
        <taxon>Deinococcaceae</taxon>
        <taxon>Deinococcus</taxon>
    </lineage>
</organism>
<dbReference type="GO" id="GO:0051537">
    <property type="term" value="F:2 iron, 2 sulfur cluster binding"/>
    <property type="evidence" value="ECO:0007669"/>
    <property type="project" value="UniProtKB-KW"/>
</dbReference>
<evidence type="ECO:0000313" key="11">
    <source>
        <dbReference type="Proteomes" id="UP000619376"/>
    </source>
</evidence>
<dbReference type="InterPro" id="IPR005805">
    <property type="entry name" value="Rieske_Fe-S_prot_C"/>
</dbReference>
<dbReference type="InterPro" id="IPR006311">
    <property type="entry name" value="TAT_signal"/>
</dbReference>
<evidence type="ECO:0000256" key="4">
    <source>
        <dbReference type="ARBA" id="ARBA00023014"/>
    </source>
</evidence>
<comment type="caution">
    <text evidence="9">The sequence shown here is derived from an EMBL/GenBank/DDBJ whole genome shotgun (WGS) entry which is preliminary data.</text>
</comment>
<dbReference type="GO" id="GO:0016020">
    <property type="term" value="C:membrane"/>
    <property type="evidence" value="ECO:0007669"/>
    <property type="project" value="InterPro"/>
</dbReference>
<keyword evidence="1" id="KW-0001">2Fe-2S</keyword>
<dbReference type="PROSITE" id="PS51318">
    <property type="entry name" value="TAT"/>
    <property type="match status" value="1"/>
</dbReference>
<dbReference type="PROSITE" id="PS51296">
    <property type="entry name" value="RIESKE"/>
    <property type="match status" value="1"/>
</dbReference>
<dbReference type="InterPro" id="IPR036922">
    <property type="entry name" value="Rieske_2Fe-2S_sf"/>
</dbReference>
<keyword evidence="11" id="KW-1185">Reference proteome</keyword>
<evidence type="ECO:0000313" key="9">
    <source>
        <dbReference type="EMBL" id="MBB5377782.1"/>
    </source>
</evidence>
<dbReference type="AlphaFoldDB" id="A0A7W8NT35"/>
<evidence type="ECO:0000259" key="7">
    <source>
        <dbReference type="PROSITE" id="PS51296"/>
    </source>
</evidence>
<dbReference type="Proteomes" id="UP000619376">
    <property type="component" value="Unassembled WGS sequence"/>
</dbReference>
<evidence type="ECO:0000256" key="5">
    <source>
        <dbReference type="ARBA" id="ARBA00023157"/>
    </source>
</evidence>
<evidence type="ECO:0000313" key="8">
    <source>
        <dbReference type="EMBL" id="GHF55975.1"/>
    </source>
</evidence>
<comment type="cofactor">
    <cofactor evidence="6">
        <name>[2Fe-2S] cluster</name>
        <dbReference type="ChEBI" id="CHEBI:190135"/>
    </cofactor>
</comment>
<keyword evidence="2" id="KW-0479">Metal-binding</keyword>
<dbReference type="Gene3D" id="2.102.10.10">
    <property type="entry name" value="Rieske [2Fe-2S] iron-sulphur domain"/>
    <property type="match status" value="1"/>
</dbReference>
<proteinExistence type="predicted"/>
<dbReference type="InterPro" id="IPR014349">
    <property type="entry name" value="Rieske_Fe-S_prot"/>
</dbReference>
<evidence type="ECO:0000313" key="10">
    <source>
        <dbReference type="Proteomes" id="UP000539473"/>
    </source>
</evidence>
<evidence type="ECO:0000256" key="6">
    <source>
        <dbReference type="ARBA" id="ARBA00034078"/>
    </source>
</evidence>
<keyword evidence="3" id="KW-0408">Iron</keyword>
<evidence type="ECO:0000256" key="1">
    <source>
        <dbReference type="ARBA" id="ARBA00022714"/>
    </source>
</evidence>
<dbReference type="Proteomes" id="UP000539473">
    <property type="component" value="Unassembled WGS sequence"/>
</dbReference>
<dbReference type="Pfam" id="PF00355">
    <property type="entry name" value="Rieske"/>
    <property type="match status" value="1"/>
</dbReference>
<dbReference type="CDD" id="cd03467">
    <property type="entry name" value="Rieske"/>
    <property type="match status" value="1"/>
</dbReference>
<sequence length="221" mass="23743">MTRYRKQDPELTRRKFINAAMGGAAAVGTLSLVSALGSAKPVFRLTPALAPPMAGDVLVHADPSRYGEPVKVSDLGLQLVRAWPQGKDKNGDPVIRDQDPTSVLAIFKYPAGQVQEPTDLNATIDGQIVAYGDRCMHAGCNVGNNDQQPGLMNCPCHSGQYDPKLGGKVIGGPPPAPLPQLPIKMDGDKIVATGFFLSRPYGYTKEEDWKAYTEQVKEVLG</sequence>
<keyword evidence="5" id="KW-1015">Disulfide bond</keyword>
<feature type="domain" description="Rieske" evidence="7">
    <location>
        <begin position="91"/>
        <end position="192"/>
    </location>
</feature>